<dbReference type="SMART" id="SM00345">
    <property type="entry name" value="HTH_GNTR"/>
    <property type="match status" value="1"/>
</dbReference>
<dbReference type="Pfam" id="PF00392">
    <property type="entry name" value="GntR"/>
    <property type="match status" value="1"/>
</dbReference>
<evidence type="ECO:0000256" key="3">
    <source>
        <dbReference type="ARBA" id="ARBA00023163"/>
    </source>
</evidence>
<keyword evidence="1" id="KW-0805">Transcription regulation</keyword>
<dbReference type="Gene3D" id="1.10.10.10">
    <property type="entry name" value="Winged helix-like DNA-binding domain superfamily/Winged helix DNA-binding domain"/>
    <property type="match status" value="1"/>
</dbReference>
<dbReference type="PANTHER" id="PTHR43537:SF24">
    <property type="entry name" value="GLUCONATE OPERON TRANSCRIPTIONAL REPRESSOR"/>
    <property type="match status" value="1"/>
</dbReference>
<accession>A0ABV7VJP8</accession>
<dbReference type="PROSITE" id="PS50949">
    <property type="entry name" value="HTH_GNTR"/>
    <property type="match status" value="1"/>
</dbReference>
<feature type="domain" description="HTH gntR-type" evidence="5">
    <location>
        <begin position="19"/>
        <end position="86"/>
    </location>
</feature>
<comment type="caution">
    <text evidence="6">The sequence shown here is derived from an EMBL/GenBank/DDBJ whole genome shotgun (WGS) entry which is preliminary data.</text>
</comment>
<dbReference type="InterPro" id="IPR036390">
    <property type="entry name" value="WH_DNA-bd_sf"/>
</dbReference>
<dbReference type="PANTHER" id="PTHR43537">
    <property type="entry name" value="TRANSCRIPTIONAL REGULATOR, GNTR FAMILY"/>
    <property type="match status" value="1"/>
</dbReference>
<dbReference type="Pfam" id="PF07729">
    <property type="entry name" value="FCD"/>
    <property type="match status" value="1"/>
</dbReference>
<keyword evidence="2" id="KW-0238">DNA-binding</keyword>
<organism evidence="6 7">
    <name type="scientific">Ferrovibrio xuzhouensis</name>
    <dbReference type="NCBI Taxonomy" id="1576914"/>
    <lineage>
        <taxon>Bacteria</taxon>
        <taxon>Pseudomonadati</taxon>
        <taxon>Pseudomonadota</taxon>
        <taxon>Alphaproteobacteria</taxon>
        <taxon>Rhodospirillales</taxon>
        <taxon>Rhodospirillaceae</taxon>
        <taxon>Ferrovibrio</taxon>
    </lineage>
</organism>
<evidence type="ECO:0000256" key="4">
    <source>
        <dbReference type="SAM" id="MobiDB-lite"/>
    </source>
</evidence>
<evidence type="ECO:0000259" key="5">
    <source>
        <dbReference type="PROSITE" id="PS50949"/>
    </source>
</evidence>
<dbReference type="Gene3D" id="1.20.120.530">
    <property type="entry name" value="GntR ligand-binding domain-like"/>
    <property type="match status" value="1"/>
</dbReference>
<keyword evidence="7" id="KW-1185">Reference proteome</keyword>
<dbReference type="InterPro" id="IPR036388">
    <property type="entry name" value="WH-like_DNA-bd_sf"/>
</dbReference>
<dbReference type="SUPFAM" id="SSF48008">
    <property type="entry name" value="GntR ligand-binding domain-like"/>
    <property type="match status" value="1"/>
</dbReference>
<dbReference type="InterPro" id="IPR000524">
    <property type="entry name" value="Tscrpt_reg_HTH_GntR"/>
</dbReference>
<gene>
    <name evidence="6" type="ORF">ACFOOQ_19260</name>
</gene>
<keyword evidence="3" id="KW-0804">Transcription</keyword>
<dbReference type="CDD" id="cd07377">
    <property type="entry name" value="WHTH_GntR"/>
    <property type="match status" value="1"/>
</dbReference>
<name>A0ABV7VJP8_9PROT</name>
<dbReference type="RefSeq" id="WP_379729278.1">
    <property type="nucleotide sequence ID" value="NZ_JBHRYJ010000005.1"/>
</dbReference>
<proteinExistence type="predicted"/>
<sequence length="242" mass="27036">MQAAAVPSSSQPLARLSKSTFREHIVEQLRAAILSGELPPGSQLVESGLAHQFNVSRGPLREALRQLIEEGLVVTVPYTGTHVISLSVSDVREIHSMRVTLECFAFEQAWERRDQAFRDELLRRHAVLVGTIDDGDDRASILAELELHGLVYEASGHRLLQRTWSSLRGRLQLYWAAHHRAHAIRGPKREGHESYVAAALGDDLAAMRAELVEHMRRGGEQTENFLRASGQASNEKPDRQES</sequence>
<evidence type="ECO:0000256" key="2">
    <source>
        <dbReference type="ARBA" id="ARBA00023125"/>
    </source>
</evidence>
<reference evidence="7" key="1">
    <citation type="journal article" date="2019" name="Int. J. Syst. Evol. Microbiol.">
        <title>The Global Catalogue of Microorganisms (GCM) 10K type strain sequencing project: providing services to taxonomists for standard genome sequencing and annotation.</title>
        <authorList>
            <consortium name="The Broad Institute Genomics Platform"/>
            <consortium name="The Broad Institute Genome Sequencing Center for Infectious Disease"/>
            <person name="Wu L."/>
            <person name="Ma J."/>
        </authorList>
    </citation>
    <scope>NUCLEOTIDE SEQUENCE [LARGE SCALE GENOMIC DNA]</scope>
    <source>
        <strain evidence="7">KCTC 42182</strain>
    </source>
</reference>
<evidence type="ECO:0000256" key="1">
    <source>
        <dbReference type="ARBA" id="ARBA00023015"/>
    </source>
</evidence>
<dbReference type="SMART" id="SM00895">
    <property type="entry name" value="FCD"/>
    <property type="match status" value="1"/>
</dbReference>
<dbReference type="InterPro" id="IPR011711">
    <property type="entry name" value="GntR_C"/>
</dbReference>
<evidence type="ECO:0000313" key="7">
    <source>
        <dbReference type="Proteomes" id="UP001595711"/>
    </source>
</evidence>
<dbReference type="InterPro" id="IPR008920">
    <property type="entry name" value="TF_FadR/GntR_C"/>
</dbReference>
<dbReference type="Proteomes" id="UP001595711">
    <property type="component" value="Unassembled WGS sequence"/>
</dbReference>
<feature type="region of interest" description="Disordered" evidence="4">
    <location>
        <begin position="218"/>
        <end position="242"/>
    </location>
</feature>
<protein>
    <submittedName>
        <fullName evidence="6">GntR family transcriptional regulator</fullName>
    </submittedName>
</protein>
<evidence type="ECO:0000313" key="6">
    <source>
        <dbReference type="EMBL" id="MFC3677699.1"/>
    </source>
</evidence>
<dbReference type="EMBL" id="JBHRYJ010000005">
    <property type="protein sequence ID" value="MFC3677699.1"/>
    <property type="molecule type" value="Genomic_DNA"/>
</dbReference>
<dbReference type="SUPFAM" id="SSF46785">
    <property type="entry name" value="Winged helix' DNA-binding domain"/>
    <property type="match status" value="1"/>
</dbReference>